<keyword evidence="2" id="KW-0378">Hydrolase</keyword>
<protein>
    <submittedName>
        <fullName evidence="6">Putative serine protease PepD</fullName>
    </submittedName>
</protein>
<dbReference type="Pfam" id="PF13180">
    <property type="entry name" value="PDZ_2"/>
    <property type="match status" value="1"/>
</dbReference>
<dbReference type="InterPro" id="IPR001478">
    <property type="entry name" value="PDZ"/>
</dbReference>
<feature type="compositionally biased region" description="Low complexity" evidence="3">
    <location>
        <begin position="68"/>
        <end position="88"/>
    </location>
</feature>
<evidence type="ECO:0000313" key="7">
    <source>
        <dbReference type="Proteomes" id="UP000231742"/>
    </source>
</evidence>
<evidence type="ECO:0000259" key="5">
    <source>
        <dbReference type="PROSITE" id="PS50106"/>
    </source>
</evidence>
<dbReference type="Gene3D" id="2.40.10.120">
    <property type="match status" value="2"/>
</dbReference>
<dbReference type="PRINTS" id="PR00834">
    <property type="entry name" value="PROTEASES2C"/>
</dbReference>
<evidence type="ECO:0000313" key="6">
    <source>
        <dbReference type="EMBL" id="PJJ78795.1"/>
    </source>
</evidence>
<accession>A0A2M9D407</accession>
<dbReference type="SUPFAM" id="SSF50156">
    <property type="entry name" value="PDZ domain-like"/>
    <property type="match status" value="1"/>
</dbReference>
<sequence>MTEVPEEPTANNTPDNSTAPSTPETPAATPTAANTAETATGANDAPPHVSSTDATDAAPVETPPAADTAITPETPPASAEAPAEAPVAAAVTPVDAANPTVHAEAVTHDHATAAPSAPGAAFGAAATAAPAEPAAPAKKPRLTLGLVAGFAIVALLGGASGAGVALWAVGNQATSAVSGTASPASITVNDPGNATLVTSVVAKAAPAIVTINVTGQNSGGSGSGVIISEDGNVITNAHVVTLDGEVADPKVTVTTADGRLLSATVVGFDPISDIAVINIDDASDMPFINIADSSELNVGDSTVAIGAPLGLSGTVTSGIVSALNRSITIASSALPEDPEISPDAPDDSEAPDLWNFDLFGENGQGNGQSSATQASVALAVIQTDAAINPGNSGGALLNSDGELIGINVAIASSGGNEGSIGVGFAIPSNVASRVANEILETGTATHGLLGASVADVTDDPAQSDAEVVGASIVGISDGGAAADAGLQIGDIVTGFDGLPITNKTDLTAQVRAYSAGESVPLTYVRDGKGYTVDVTLGSLQ</sequence>
<feature type="compositionally biased region" description="Low complexity" evidence="3">
    <location>
        <begin position="16"/>
        <end position="40"/>
    </location>
</feature>
<evidence type="ECO:0000256" key="3">
    <source>
        <dbReference type="SAM" id="MobiDB-lite"/>
    </source>
</evidence>
<dbReference type="RefSeq" id="WP_205030380.1">
    <property type="nucleotide sequence ID" value="NZ_BMZU01000003.1"/>
</dbReference>
<organism evidence="6 7">
    <name type="scientific">Salinibacterium amurskyense</name>
    <dbReference type="NCBI Taxonomy" id="205941"/>
    <lineage>
        <taxon>Bacteria</taxon>
        <taxon>Bacillati</taxon>
        <taxon>Actinomycetota</taxon>
        <taxon>Actinomycetes</taxon>
        <taxon>Micrococcales</taxon>
        <taxon>Microbacteriaceae</taxon>
        <taxon>Salinibacterium</taxon>
    </lineage>
</organism>
<dbReference type="GO" id="GO:0004252">
    <property type="term" value="F:serine-type endopeptidase activity"/>
    <property type="evidence" value="ECO:0007669"/>
    <property type="project" value="InterPro"/>
</dbReference>
<reference evidence="6 7" key="1">
    <citation type="submission" date="2017-11" db="EMBL/GenBank/DDBJ databases">
        <title>Genomic Encyclopedia of Archaeal and Bacterial Type Strains, Phase II (KMG-II): From Individual Species to Whole Genera.</title>
        <authorList>
            <person name="Goeker M."/>
        </authorList>
    </citation>
    <scope>NUCLEOTIDE SEQUENCE [LARGE SCALE GENOMIC DNA]</scope>
    <source>
        <strain evidence="6 7">DSM 16400</strain>
    </source>
</reference>
<feature type="domain" description="PDZ" evidence="5">
    <location>
        <begin position="438"/>
        <end position="527"/>
    </location>
</feature>
<dbReference type="InterPro" id="IPR001940">
    <property type="entry name" value="Peptidase_S1C"/>
</dbReference>
<keyword evidence="4" id="KW-0472">Membrane</keyword>
<dbReference type="InterPro" id="IPR036034">
    <property type="entry name" value="PDZ_sf"/>
</dbReference>
<dbReference type="Gene3D" id="2.30.42.10">
    <property type="match status" value="1"/>
</dbReference>
<keyword evidence="4" id="KW-1133">Transmembrane helix</keyword>
<keyword evidence="1 6" id="KW-0645">Protease</keyword>
<feature type="region of interest" description="Disordered" evidence="3">
    <location>
        <begin position="1"/>
        <end position="88"/>
    </location>
</feature>
<gene>
    <name evidence="6" type="ORF">CLV85_2374</name>
</gene>
<dbReference type="Pfam" id="PF13365">
    <property type="entry name" value="Trypsin_2"/>
    <property type="match status" value="1"/>
</dbReference>
<keyword evidence="7" id="KW-1185">Reference proteome</keyword>
<comment type="caution">
    <text evidence="6">The sequence shown here is derived from an EMBL/GenBank/DDBJ whole genome shotgun (WGS) entry which is preliminary data.</text>
</comment>
<dbReference type="PANTHER" id="PTHR43343">
    <property type="entry name" value="PEPTIDASE S12"/>
    <property type="match status" value="1"/>
</dbReference>
<proteinExistence type="predicted"/>
<dbReference type="PROSITE" id="PS50106">
    <property type="entry name" value="PDZ"/>
    <property type="match status" value="1"/>
</dbReference>
<dbReference type="Proteomes" id="UP000231742">
    <property type="component" value="Unassembled WGS sequence"/>
</dbReference>
<dbReference type="InterPro" id="IPR009003">
    <property type="entry name" value="Peptidase_S1_PA"/>
</dbReference>
<evidence type="ECO:0000256" key="1">
    <source>
        <dbReference type="ARBA" id="ARBA00022670"/>
    </source>
</evidence>
<dbReference type="SMART" id="SM00228">
    <property type="entry name" value="PDZ"/>
    <property type="match status" value="1"/>
</dbReference>
<dbReference type="SUPFAM" id="SSF50494">
    <property type="entry name" value="Trypsin-like serine proteases"/>
    <property type="match status" value="1"/>
</dbReference>
<evidence type="ECO:0000256" key="2">
    <source>
        <dbReference type="ARBA" id="ARBA00022801"/>
    </source>
</evidence>
<evidence type="ECO:0000256" key="4">
    <source>
        <dbReference type="SAM" id="Phobius"/>
    </source>
</evidence>
<feature type="transmembrane region" description="Helical" evidence="4">
    <location>
        <begin position="144"/>
        <end position="169"/>
    </location>
</feature>
<dbReference type="EMBL" id="PGFH01000002">
    <property type="protein sequence ID" value="PJJ78795.1"/>
    <property type="molecule type" value="Genomic_DNA"/>
</dbReference>
<dbReference type="PANTHER" id="PTHR43343:SF3">
    <property type="entry name" value="PROTEASE DO-LIKE 8, CHLOROPLASTIC"/>
    <property type="match status" value="1"/>
</dbReference>
<keyword evidence="4" id="KW-0812">Transmembrane</keyword>
<dbReference type="InterPro" id="IPR051201">
    <property type="entry name" value="Chloro_Bact_Ser_Proteases"/>
</dbReference>
<dbReference type="GO" id="GO:0006508">
    <property type="term" value="P:proteolysis"/>
    <property type="evidence" value="ECO:0007669"/>
    <property type="project" value="UniProtKB-KW"/>
</dbReference>
<dbReference type="AlphaFoldDB" id="A0A2M9D407"/>
<name>A0A2M9D407_9MICO</name>